<dbReference type="FunFam" id="2.40.50.250:FF:000001">
    <property type="entry name" value="GTP-binding protein TypA"/>
    <property type="match status" value="1"/>
</dbReference>
<dbReference type="InterPro" id="IPR035647">
    <property type="entry name" value="EFG_III/V"/>
</dbReference>
<dbReference type="PANTHER" id="PTHR42908">
    <property type="entry name" value="TRANSLATION ELONGATION FACTOR-RELATED"/>
    <property type="match status" value="1"/>
</dbReference>
<dbReference type="Proteomes" id="UP000037460">
    <property type="component" value="Unassembled WGS sequence"/>
</dbReference>
<dbReference type="InterPro" id="IPR047041">
    <property type="entry name" value="BipA_GTP-bd_dom"/>
</dbReference>
<dbReference type="GO" id="GO:0005525">
    <property type="term" value="F:GTP binding"/>
    <property type="evidence" value="ECO:0007669"/>
    <property type="project" value="UniProtKB-KW"/>
</dbReference>
<dbReference type="InterPro" id="IPR000795">
    <property type="entry name" value="T_Tr_GTP-bd_dom"/>
</dbReference>
<dbReference type="Gene3D" id="2.40.50.250">
    <property type="entry name" value="bipa protein"/>
    <property type="match status" value="1"/>
</dbReference>
<evidence type="ECO:0000256" key="2">
    <source>
        <dbReference type="ARBA" id="ARBA00023134"/>
    </source>
</evidence>
<reference evidence="5" key="1">
    <citation type="journal article" date="2015" name="PLoS Genet.">
        <title>Genome Sequence and Transcriptome Analyses of Chrysochromulina tobin: Metabolic Tools for Enhanced Algal Fitness in the Prominent Order Prymnesiales (Haptophyceae).</title>
        <authorList>
            <person name="Hovde B.T."/>
            <person name="Deodato C.R."/>
            <person name="Hunsperger H.M."/>
            <person name="Ryken S.A."/>
            <person name="Yost W."/>
            <person name="Jha R.K."/>
            <person name="Patterson J."/>
            <person name="Monnat R.J. Jr."/>
            <person name="Barlow S.B."/>
            <person name="Starkenburg S.R."/>
            <person name="Cattolico R.A."/>
        </authorList>
    </citation>
    <scope>NUCLEOTIDE SEQUENCE</scope>
    <source>
        <strain evidence="5">CCMP291</strain>
    </source>
</reference>
<dbReference type="PROSITE" id="PS00301">
    <property type="entry name" value="G_TR_1"/>
    <property type="match status" value="1"/>
</dbReference>
<dbReference type="InterPro" id="IPR047042">
    <property type="entry name" value="BipA_II"/>
</dbReference>
<keyword evidence="1" id="KW-0547">Nucleotide-binding</keyword>
<dbReference type="SUPFAM" id="SSF52540">
    <property type="entry name" value="P-loop containing nucleoside triphosphate hydrolases"/>
    <property type="match status" value="1"/>
</dbReference>
<dbReference type="GO" id="GO:1990904">
    <property type="term" value="C:ribonucleoprotein complex"/>
    <property type="evidence" value="ECO:0007669"/>
    <property type="project" value="TreeGrafter"/>
</dbReference>
<dbReference type="PRINTS" id="PR00315">
    <property type="entry name" value="ELONGATNFCT"/>
</dbReference>
<feature type="domain" description="Tr-type G" evidence="3">
    <location>
        <begin position="10"/>
        <end position="204"/>
    </location>
</feature>
<dbReference type="CDD" id="cd03691">
    <property type="entry name" value="BipA_TypA_II"/>
    <property type="match status" value="1"/>
</dbReference>
<dbReference type="CDD" id="cd01891">
    <property type="entry name" value="TypA_BipA"/>
    <property type="match status" value="1"/>
</dbReference>
<dbReference type="Pfam" id="PF00009">
    <property type="entry name" value="GTP_EFTU"/>
    <property type="match status" value="1"/>
</dbReference>
<dbReference type="FunFam" id="3.40.50.300:FF:000055">
    <property type="entry name" value="GTP-binding protein TypA"/>
    <property type="match status" value="1"/>
</dbReference>
<dbReference type="SUPFAM" id="SSF50447">
    <property type="entry name" value="Translation proteins"/>
    <property type="match status" value="1"/>
</dbReference>
<dbReference type="FunFam" id="3.30.70.240:FF:000002">
    <property type="entry name" value="GTP-binding protein TypA"/>
    <property type="match status" value="1"/>
</dbReference>
<dbReference type="Gene3D" id="3.30.70.240">
    <property type="match status" value="1"/>
</dbReference>
<dbReference type="Gene3D" id="2.40.30.10">
    <property type="entry name" value="Translation factors"/>
    <property type="match status" value="1"/>
</dbReference>
<accession>A0A0M0JN62</accession>
<gene>
    <name evidence="4" type="ORF">Ctob_013757</name>
</gene>
<dbReference type="Gene3D" id="3.30.70.870">
    <property type="entry name" value="Elongation Factor G (Translational Gtpase), domain 3"/>
    <property type="match status" value="1"/>
</dbReference>
<dbReference type="InterPro" id="IPR048876">
    <property type="entry name" value="BipA_C"/>
</dbReference>
<dbReference type="InterPro" id="IPR031157">
    <property type="entry name" value="G_TR_CS"/>
</dbReference>
<dbReference type="CDD" id="cd03710">
    <property type="entry name" value="BipA_TypA_C"/>
    <property type="match status" value="1"/>
</dbReference>
<keyword evidence="5" id="KW-1185">Reference proteome</keyword>
<dbReference type="Pfam" id="PF21018">
    <property type="entry name" value="BipA_C"/>
    <property type="match status" value="1"/>
</dbReference>
<dbReference type="Gene3D" id="3.40.50.300">
    <property type="entry name" value="P-loop containing nucleotide triphosphate hydrolases"/>
    <property type="match status" value="1"/>
</dbReference>
<dbReference type="SUPFAM" id="SSF54980">
    <property type="entry name" value="EF-G C-terminal domain-like"/>
    <property type="match status" value="2"/>
</dbReference>
<dbReference type="InterPro" id="IPR006298">
    <property type="entry name" value="BipA"/>
</dbReference>
<dbReference type="AlphaFoldDB" id="A0A0M0JN62"/>
<evidence type="ECO:0000256" key="1">
    <source>
        <dbReference type="ARBA" id="ARBA00022741"/>
    </source>
</evidence>
<dbReference type="Pfam" id="PF22042">
    <property type="entry name" value="EF-G_D2"/>
    <property type="match status" value="1"/>
</dbReference>
<dbReference type="OrthoDB" id="364892at2759"/>
<protein>
    <submittedName>
        <fullName evidence="4">Gtp-binding protein</fullName>
    </submittedName>
</protein>
<dbReference type="NCBIfam" id="TIGR00231">
    <property type="entry name" value="small_GTP"/>
    <property type="match status" value="1"/>
</dbReference>
<dbReference type="NCBIfam" id="TIGR01394">
    <property type="entry name" value="TypA_BipA"/>
    <property type="match status" value="1"/>
</dbReference>
<dbReference type="InterPro" id="IPR035651">
    <property type="entry name" value="BipA_V"/>
</dbReference>
<evidence type="ECO:0000259" key="3">
    <source>
        <dbReference type="PROSITE" id="PS51722"/>
    </source>
</evidence>
<organism evidence="4 5">
    <name type="scientific">Chrysochromulina tobinii</name>
    <dbReference type="NCBI Taxonomy" id="1460289"/>
    <lineage>
        <taxon>Eukaryota</taxon>
        <taxon>Haptista</taxon>
        <taxon>Haptophyta</taxon>
        <taxon>Prymnesiophyceae</taxon>
        <taxon>Prymnesiales</taxon>
        <taxon>Chrysochromulinaceae</taxon>
        <taxon>Chrysochromulina</taxon>
    </lineage>
</organism>
<dbReference type="InterPro" id="IPR005225">
    <property type="entry name" value="Small_GTP-bd"/>
</dbReference>
<evidence type="ECO:0000313" key="5">
    <source>
        <dbReference type="Proteomes" id="UP000037460"/>
    </source>
</evidence>
<dbReference type="SMART" id="SM00838">
    <property type="entry name" value="EFG_C"/>
    <property type="match status" value="1"/>
</dbReference>
<dbReference type="EMBL" id="JWZX01002680">
    <property type="protein sequence ID" value="KOO27703.1"/>
    <property type="molecule type" value="Genomic_DNA"/>
</dbReference>
<dbReference type="InterPro" id="IPR053905">
    <property type="entry name" value="EF-G-like_DII"/>
</dbReference>
<dbReference type="Pfam" id="PF00679">
    <property type="entry name" value="EFG_C"/>
    <property type="match status" value="1"/>
</dbReference>
<name>A0A0M0JN62_9EUKA</name>
<sequence length="609" mass="66085">MSSTASETRDDVRNIAIVAHVDHGKTTLVDALLQATASVERAIGKDERLMDGNDQERERGITILAKNTAVHHKGVKINIVDTPGHADFGGEVERVLNMVDSVLLVIDAADGPKPQTRFVLKKAIGMGLKVLVVLNKIDKPAARPEYVIDKTFDLFCELGASDEQTDFEVVYTSAINRQSGRTAKVLDSMDPLLDAILQLPKPPAPVNEPLQLQISNVSYDNFIGRLLIGRVRSGRLLKGVPIGISSGPGEAPRMVKCSQIFKFAAFARQPVDEASAGDIVVAAGIPDFNIGDTLVDLKTPMPLPPIAVEQPTMSITLGVNRSPFKGKSGAKYLTSANIRERLARELEVNVALRVQDTGEGDTVQLFGRGLLHLTVLIETMRREGFELMVGPPKVLYREEQGTGAKLEPFEVVDIDLPEEYSGAVIDLLSTRKGNMLDMGSANADGMIGIQYEVPTRGMVGVKSRLMTATRGLAVMTATFGGYKPYAGDFPGRNRGNLLSHEQGTASAYALEKAQVRGTLFTKPNDEVYEDQIIGIHASTGDLKVNVCKMKQLTNFRTVLKDDATILHPPKVMTLEDAVEYIVDGEFVEITPDAIRVGMSKKQPKHPGLG</sequence>
<dbReference type="GO" id="GO:0005829">
    <property type="term" value="C:cytosol"/>
    <property type="evidence" value="ECO:0007669"/>
    <property type="project" value="TreeGrafter"/>
</dbReference>
<dbReference type="PANTHER" id="PTHR42908:SF8">
    <property type="entry name" value="TR-TYPE G DOMAIN-CONTAINING PROTEIN"/>
    <property type="match status" value="1"/>
</dbReference>
<proteinExistence type="predicted"/>
<comment type="caution">
    <text evidence="4">The sequence shown here is derived from an EMBL/GenBank/DDBJ whole genome shotgun (WGS) entry which is preliminary data.</text>
</comment>
<evidence type="ECO:0000313" key="4">
    <source>
        <dbReference type="EMBL" id="KOO27703.1"/>
    </source>
</evidence>
<dbReference type="GO" id="GO:0003924">
    <property type="term" value="F:GTPase activity"/>
    <property type="evidence" value="ECO:0007669"/>
    <property type="project" value="InterPro"/>
</dbReference>
<dbReference type="PROSITE" id="PS51722">
    <property type="entry name" value="G_TR_2"/>
    <property type="match status" value="1"/>
</dbReference>
<dbReference type="InterPro" id="IPR027417">
    <property type="entry name" value="P-loop_NTPase"/>
</dbReference>
<dbReference type="InterPro" id="IPR009000">
    <property type="entry name" value="Transl_B-barrel_sf"/>
</dbReference>
<keyword evidence="2" id="KW-0342">GTP-binding</keyword>
<dbReference type="InterPro" id="IPR000640">
    <property type="entry name" value="EFG_V-like"/>
</dbReference>
<dbReference type="InterPro" id="IPR042116">
    <property type="entry name" value="TypA/BipA_C"/>
</dbReference>